<dbReference type="AlphaFoldDB" id="A0A9Q2NLE5"/>
<protein>
    <submittedName>
        <fullName evidence="1">Uncharacterized protein</fullName>
    </submittedName>
</protein>
<comment type="caution">
    <text evidence="1">The sequence shown here is derived from an EMBL/GenBank/DDBJ whole genome shotgun (WGS) entry which is preliminary data.</text>
</comment>
<name>A0A9Q2NLE5_9RHOB</name>
<accession>A0A9Q2NLE5</accession>
<evidence type="ECO:0000313" key="1">
    <source>
        <dbReference type="EMBL" id="MBM2354335.1"/>
    </source>
</evidence>
<evidence type="ECO:0000313" key="2">
    <source>
        <dbReference type="Proteomes" id="UP000809337"/>
    </source>
</evidence>
<reference evidence="1" key="1">
    <citation type="submission" date="2021-01" db="EMBL/GenBank/DDBJ databases">
        <title>Diatom-associated Roseobacters Show Island Model of Population Structure.</title>
        <authorList>
            <person name="Qu L."/>
            <person name="Feng X."/>
            <person name="Chen Y."/>
            <person name="Li L."/>
            <person name="Wang X."/>
            <person name="Hu Z."/>
            <person name="Wang H."/>
            <person name="Luo H."/>
        </authorList>
    </citation>
    <scope>NUCLEOTIDE SEQUENCE</scope>
    <source>
        <strain evidence="1">SM26-45</strain>
    </source>
</reference>
<dbReference type="EMBL" id="JAFBWN010000003">
    <property type="protein sequence ID" value="MBM2354335.1"/>
    <property type="molecule type" value="Genomic_DNA"/>
</dbReference>
<organism evidence="1 2">
    <name type="scientific">Pseudosulfitobacter pseudonitzschiae</name>
    <dbReference type="NCBI Taxonomy" id="1402135"/>
    <lineage>
        <taxon>Bacteria</taxon>
        <taxon>Pseudomonadati</taxon>
        <taxon>Pseudomonadota</taxon>
        <taxon>Alphaproteobacteria</taxon>
        <taxon>Rhodobacterales</taxon>
        <taxon>Roseobacteraceae</taxon>
        <taxon>Pseudosulfitobacter</taxon>
    </lineage>
</organism>
<dbReference type="RefSeq" id="WP_231033364.1">
    <property type="nucleotide sequence ID" value="NZ_JAJNGX010000003.1"/>
</dbReference>
<gene>
    <name evidence="1" type="ORF">JQX14_07290</name>
</gene>
<dbReference type="Proteomes" id="UP000809337">
    <property type="component" value="Unassembled WGS sequence"/>
</dbReference>
<proteinExistence type="predicted"/>
<sequence length="204" mass="24117">MRRVKNLNVNEFRELLLELDTLEFSNQIISQNDNWYFDRCEEIEDNITYEIFRETVANHINLAPEQVALVGSSVYGFSLSPKIEKTFGNFHENSDLDLAIISEELFEKVWKELLEAYHRGYGWVMQRHSSEIFRQFALLISDGKYKTTVLRDRVKLLDGISKKIYIRTGSSRPLKYRIYRSRDAVIEYHASGLRKIKRRLEDDA</sequence>